<accession>A0AC60QB53</accession>
<organism evidence="1 2">
    <name type="scientific">Ixodes persulcatus</name>
    <name type="common">Taiga tick</name>
    <dbReference type="NCBI Taxonomy" id="34615"/>
    <lineage>
        <taxon>Eukaryota</taxon>
        <taxon>Metazoa</taxon>
        <taxon>Ecdysozoa</taxon>
        <taxon>Arthropoda</taxon>
        <taxon>Chelicerata</taxon>
        <taxon>Arachnida</taxon>
        <taxon>Acari</taxon>
        <taxon>Parasitiformes</taxon>
        <taxon>Ixodida</taxon>
        <taxon>Ixodoidea</taxon>
        <taxon>Ixodidae</taxon>
        <taxon>Ixodinae</taxon>
        <taxon>Ixodes</taxon>
    </lineage>
</organism>
<keyword evidence="2" id="KW-1185">Reference proteome</keyword>
<comment type="caution">
    <text evidence="1">The sequence shown here is derived from an EMBL/GenBank/DDBJ whole genome shotgun (WGS) entry which is preliminary data.</text>
</comment>
<name>A0AC60QB53_IXOPE</name>
<reference evidence="1 2" key="1">
    <citation type="journal article" date="2020" name="Cell">
        <title>Large-Scale Comparative Analyses of Tick Genomes Elucidate Their Genetic Diversity and Vector Capacities.</title>
        <authorList>
            <consortium name="Tick Genome and Microbiome Consortium (TIGMIC)"/>
            <person name="Jia N."/>
            <person name="Wang J."/>
            <person name="Shi W."/>
            <person name="Du L."/>
            <person name="Sun Y."/>
            <person name="Zhan W."/>
            <person name="Jiang J.F."/>
            <person name="Wang Q."/>
            <person name="Zhang B."/>
            <person name="Ji P."/>
            <person name="Bell-Sakyi L."/>
            <person name="Cui X.M."/>
            <person name="Yuan T.T."/>
            <person name="Jiang B.G."/>
            <person name="Yang W.F."/>
            <person name="Lam T.T."/>
            <person name="Chang Q.C."/>
            <person name="Ding S.J."/>
            <person name="Wang X.J."/>
            <person name="Zhu J.G."/>
            <person name="Ruan X.D."/>
            <person name="Zhao L."/>
            <person name="Wei J.T."/>
            <person name="Ye R.Z."/>
            <person name="Que T.C."/>
            <person name="Du C.H."/>
            <person name="Zhou Y.H."/>
            <person name="Cheng J.X."/>
            <person name="Dai P.F."/>
            <person name="Guo W.B."/>
            <person name="Han X.H."/>
            <person name="Huang E.J."/>
            <person name="Li L.F."/>
            <person name="Wei W."/>
            <person name="Gao Y.C."/>
            <person name="Liu J.Z."/>
            <person name="Shao H.Z."/>
            <person name="Wang X."/>
            <person name="Wang C.C."/>
            <person name="Yang T.C."/>
            <person name="Huo Q.B."/>
            <person name="Li W."/>
            <person name="Chen H.Y."/>
            <person name="Chen S.E."/>
            <person name="Zhou L.G."/>
            <person name="Ni X.B."/>
            <person name="Tian J.H."/>
            <person name="Sheng Y."/>
            <person name="Liu T."/>
            <person name="Pan Y.S."/>
            <person name="Xia L.Y."/>
            <person name="Li J."/>
            <person name="Zhao F."/>
            <person name="Cao W.C."/>
        </authorList>
    </citation>
    <scope>NUCLEOTIDE SEQUENCE [LARGE SCALE GENOMIC DNA]</scope>
    <source>
        <strain evidence="1">Iper-2018</strain>
    </source>
</reference>
<protein>
    <submittedName>
        <fullName evidence="1">Uncharacterized protein</fullName>
    </submittedName>
</protein>
<sequence>FVRLESTDLLIIVLVLAVIGLLFCAFVVLLGLITVANRFFASYGQLSRPAACNCGDKLPHRRDDGNAIDVSVHPTDTTVAAGGPALVAPHYNVSLMHLTETRRPPAPSCPPPQGSVNY</sequence>
<feature type="non-terminal residue" evidence="1">
    <location>
        <position position="118"/>
    </location>
</feature>
<feature type="non-terminal residue" evidence="1">
    <location>
        <position position="1"/>
    </location>
</feature>
<proteinExistence type="predicted"/>
<dbReference type="EMBL" id="JABSTQ010009241">
    <property type="protein sequence ID" value="KAG0431261.1"/>
    <property type="molecule type" value="Genomic_DNA"/>
</dbReference>
<evidence type="ECO:0000313" key="1">
    <source>
        <dbReference type="EMBL" id="KAG0431261.1"/>
    </source>
</evidence>
<gene>
    <name evidence="1" type="ORF">HPB47_021948</name>
</gene>
<evidence type="ECO:0000313" key="2">
    <source>
        <dbReference type="Proteomes" id="UP000805193"/>
    </source>
</evidence>
<dbReference type="Proteomes" id="UP000805193">
    <property type="component" value="Unassembled WGS sequence"/>
</dbReference>